<gene>
    <name evidence="2" type="ORF">MARI151_20744</name>
</gene>
<dbReference type="AlphaFoldDB" id="A0A653R1U5"/>
<proteinExistence type="predicted"/>
<evidence type="ECO:0000256" key="1">
    <source>
        <dbReference type="SAM" id="MobiDB-lite"/>
    </source>
</evidence>
<name>A0A653R1U5_9FLAO</name>
<organism evidence="2 3">
    <name type="scientific">Maribacter litoralis</name>
    <dbReference type="NCBI Taxonomy" id="2059726"/>
    <lineage>
        <taxon>Bacteria</taxon>
        <taxon>Pseudomonadati</taxon>
        <taxon>Bacteroidota</taxon>
        <taxon>Flavobacteriia</taxon>
        <taxon>Flavobacteriales</taxon>
        <taxon>Flavobacteriaceae</taxon>
        <taxon>Maribacter</taxon>
    </lineage>
</organism>
<dbReference type="Proteomes" id="UP000430202">
    <property type="component" value="Unassembled WGS sequence"/>
</dbReference>
<evidence type="ECO:0000313" key="2">
    <source>
        <dbReference type="EMBL" id="VXB49402.1"/>
    </source>
</evidence>
<sequence length="47" mass="5247">MSSLHSAEQQSKTTLGKSDYLMYKSPDTDLKDIVIQKNTKSFPILGT</sequence>
<feature type="region of interest" description="Disordered" evidence="1">
    <location>
        <begin position="1"/>
        <end position="20"/>
    </location>
</feature>
<protein>
    <submittedName>
        <fullName evidence="2">Uncharacterized protein</fullName>
    </submittedName>
</protein>
<feature type="compositionally biased region" description="Polar residues" evidence="1">
    <location>
        <begin position="1"/>
        <end position="16"/>
    </location>
</feature>
<reference evidence="2 3" key="1">
    <citation type="submission" date="2019-10" db="EMBL/GenBank/DDBJ databases">
        <authorList>
            <person name="Karimi E."/>
        </authorList>
    </citation>
    <scope>NUCLEOTIDE SEQUENCE [LARGE SCALE GENOMIC DNA]</scope>
    <source>
        <strain evidence="2">Maribacter sp. 151</strain>
    </source>
</reference>
<keyword evidence="3" id="KW-1185">Reference proteome</keyword>
<accession>A0A653R1U5</accession>
<dbReference type="EMBL" id="CABWLR010000002">
    <property type="protein sequence ID" value="VXB49402.1"/>
    <property type="molecule type" value="Genomic_DNA"/>
</dbReference>
<evidence type="ECO:0000313" key="3">
    <source>
        <dbReference type="Proteomes" id="UP000430202"/>
    </source>
</evidence>